<evidence type="ECO:0000256" key="1">
    <source>
        <dbReference type="ARBA" id="ARBA00009075"/>
    </source>
</evidence>
<dbReference type="InterPro" id="IPR005318">
    <property type="entry name" value="OM_porin_bac"/>
</dbReference>
<evidence type="ECO:0000256" key="2">
    <source>
        <dbReference type="ARBA" id="ARBA00022448"/>
    </source>
</evidence>
<dbReference type="Pfam" id="PF03573">
    <property type="entry name" value="OprD"/>
    <property type="match status" value="1"/>
</dbReference>
<comment type="caution">
    <text evidence="5">The sequence shown here is derived from an EMBL/GenBank/DDBJ whole genome shotgun (WGS) entry which is preliminary data.</text>
</comment>
<keyword evidence="3 4" id="KW-0732">Signal</keyword>
<evidence type="ECO:0000313" key="6">
    <source>
        <dbReference type="Proteomes" id="UP000305198"/>
    </source>
</evidence>
<feature type="signal peptide" evidence="4">
    <location>
        <begin position="1"/>
        <end position="30"/>
    </location>
</feature>
<dbReference type="PANTHER" id="PTHR34596">
    <property type="entry name" value="CHITOPORIN"/>
    <property type="match status" value="1"/>
</dbReference>
<proteinExistence type="inferred from homology"/>
<evidence type="ECO:0000256" key="4">
    <source>
        <dbReference type="SAM" id="SignalP"/>
    </source>
</evidence>
<dbReference type="PANTHER" id="PTHR34596:SF2">
    <property type="entry name" value="CHITOPORIN"/>
    <property type="match status" value="1"/>
</dbReference>
<dbReference type="Gene3D" id="2.40.160.10">
    <property type="entry name" value="Porin"/>
    <property type="match status" value="1"/>
</dbReference>
<gene>
    <name evidence="5" type="ORF">FA869_00955</name>
</gene>
<name>A0A4U0YKV6_9GAMM</name>
<dbReference type="GO" id="GO:0015288">
    <property type="term" value="F:porin activity"/>
    <property type="evidence" value="ECO:0007669"/>
    <property type="project" value="TreeGrafter"/>
</dbReference>
<dbReference type="GO" id="GO:0016020">
    <property type="term" value="C:membrane"/>
    <property type="evidence" value="ECO:0007669"/>
    <property type="project" value="InterPro"/>
</dbReference>
<dbReference type="AlphaFoldDB" id="A0A4U0YKV6"/>
<feature type="chain" id="PRO_5020740261" evidence="4">
    <location>
        <begin position="31"/>
        <end position="422"/>
    </location>
</feature>
<comment type="similarity">
    <text evidence="1">Belongs to the outer membrane porin (Opr) (TC 1.B.25) family.</text>
</comment>
<organism evidence="5 6">
    <name type="scientific">Halopseudomonas bauzanensis</name>
    <dbReference type="NCBI Taxonomy" id="653930"/>
    <lineage>
        <taxon>Bacteria</taxon>
        <taxon>Pseudomonadati</taxon>
        <taxon>Pseudomonadota</taxon>
        <taxon>Gammaproteobacteria</taxon>
        <taxon>Pseudomonadales</taxon>
        <taxon>Pseudomonadaceae</taxon>
        <taxon>Halopseudomonas</taxon>
    </lineage>
</organism>
<dbReference type="EMBL" id="SWAV01000001">
    <property type="protein sequence ID" value="TKA92790.1"/>
    <property type="molecule type" value="Genomic_DNA"/>
</dbReference>
<keyword evidence="2" id="KW-0813">Transport</keyword>
<sequence>MEKLMTVSINTCLLRAAPLALLVSLPMAQAADEGFLDGSKASLEMRNIYYNRDYREGTGQSKREEWAQGFLLNLQSGYTRGRIGFGLDAQGLLGVKLDSSPDRTRTGLLPRHDDGRAADEYSKLGLTAKARVSQSELRLGTLMPTLPTLKPNNSRILPQTFEGGMLEIGEFDDLSMSLGRLTKTKLRDSSDAEDIVLNSKNGRFVGVTADHFDWAGVDYQFTPGLAGSYHLAQLDDIYRQQVMSLSHRGALGVGNLRAELRVALSDDQGAARAGSIDNQAWQGVLGYRQAGHGLALSLQKMRGDNAFPYINGSNPNLVNFVQVNDFAEAGQRSWQVRYDYDFASLDIPGLTFMTRYTSGDKAELAAGGHGKDWERNIELQYIVQRGALKNVGLRWRNATYRSSYARDLDENRLIVSYTLPIR</sequence>
<dbReference type="FunFam" id="2.40.160.10:FF:000008">
    <property type="entry name" value="OprD family porin"/>
    <property type="match status" value="1"/>
</dbReference>
<reference evidence="5 6" key="1">
    <citation type="submission" date="2019-04" db="EMBL/GenBank/DDBJ databases">
        <title>Crypto-aerobic microbial life in anoxic (sulfidic) marine sediments.</title>
        <authorList>
            <person name="Bhattacharya S."/>
            <person name="Roy C."/>
            <person name="Mondal N."/>
            <person name="Sarkar J."/>
            <person name="Mandal S."/>
            <person name="Rameez M.J."/>
            <person name="Ghosh W."/>
        </authorList>
    </citation>
    <scope>NUCLEOTIDE SEQUENCE [LARGE SCALE GENOMIC DNA]</scope>
    <source>
        <strain evidence="5 6">SBBB</strain>
    </source>
</reference>
<dbReference type="Proteomes" id="UP000305198">
    <property type="component" value="Unassembled WGS sequence"/>
</dbReference>
<evidence type="ECO:0000313" key="5">
    <source>
        <dbReference type="EMBL" id="TKA92790.1"/>
    </source>
</evidence>
<evidence type="ECO:0000256" key="3">
    <source>
        <dbReference type="ARBA" id="ARBA00022729"/>
    </source>
</evidence>
<protein>
    <submittedName>
        <fullName evidence="5">OprD family porin</fullName>
    </submittedName>
</protein>
<accession>A0A4U0YKV6</accession>
<dbReference type="InterPro" id="IPR023614">
    <property type="entry name" value="Porin_dom_sf"/>
</dbReference>